<feature type="chain" id="PRO_5039430059" evidence="2">
    <location>
        <begin position="22"/>
        <end position="175"/>
    </location>
</feature>
<keyword evidence="4" id="KW-1185">Reference proteome</keyword>
<dbReference type="Proteomes" id="UP000065220">
    <property type="component" value="Chromosome"/>
</dbReference>
<sequence length="175" mass="17624">MKKTVATLAALGALVVGPVLATPAQAATGGEVTDDPGVVALLDAQGEHRCSAVLVAKDWALAWSDSTRCAAATGAVATNGRTASVDDHRYFQQRDGVTHTDPSKSQAMLVHLDHPLEGVATARLSDRAPQAGPARGSASSPSTAPRTPRPRPSAAPTSPLTATTAGSAGSTALRA</sequence>
<protein>
    <submittedName>
        <fullName evidence="3">Uncharacterized protein</fullName>
    </submittedName>
</protein>
<gene>
    <name evidence="3" type="ORF">AXF14_08550</name>
</gene>
<evidence type="ECO:0000256" key="1">
    <source>
        <dbReference type="SAM" id="MobiDB-lite"/>
    </source>
</evidence>
<dbReference type="EMBL" id="CP014228">
    <property type="protein sequence ID" value="AMD87626.1"/>
    <property type="molecule type" value="Genomic_DNA"/>
</dbReference>
<dbReference type="AlphaFoldDB" id="A0A0X8JFE5"/>
<name>A0A0X8JFE5_ACTRD</name>
<feature type="signal peptide" evidence="2">
    <location>
        <begin position="1"/>
        <end position="21"/>
    </location>
</feature>
<organism evidence="3 4">
    <name type="scientific">Actinomyces radicidentis</name>
    <dbReference type="NCBI Taxonomy" id="111015"/>
    <lineage>
        <taxon>Bacteria</taxon>
        <taxon>Bacillati</taxon>
        <taxon>Actinomycetota</taxon>
        <taxon>Actinomycetes</taxon>
        <taxon>Actinomycetales</taxon>
        <taxon>Actinomycetaceae</taxon>
        <taxon>Actinomyces</taxon>
    </lineage>
</organism>
<dbReference type="RefSeq" id="WP_067942507.1">
    <property type="nucleotide sequence ID" value="NZ_CP014228.1"/>
</dbReference>
<accession>A0A0X8JFE5</accession>
<keyword evidence="2" id="KW-0732">Signal</keyword>
<feature type="compositionally biased region" description="Low complexity" evidence="1">
    <location>
        <begin position="131"/>
        <end position="175"/>
    </location>
</feature>
<evidence type="ECO:0000313" key="4">
    <source>
        <dbReference type="Proteomes" id="UP000065220"/>
    </source>
</evidence>
<evidence type="ECO:0000313" key="3">
    <source>
        <dbReference type="EMBL" id="AMD87626.1"/>
    </source>
</evidence>
<proteinExistence type="predicted"/>
<feature type="region of interest" description="Disordered" evidence="1">
    <location>
        <begin position="126"/>
        <end position="175"/>
    </location>
</feature>
<evidence type="ECO:0000256" key="2">
    <source>
        <dbReference type="SAM" id="SignalP"/>
    </source>
</evidence>
<reference evidence="4" key="1">
    <citation type="submission" date="2016-02" db="EMBL/GenBank/DDBJ databases">
        <authorList>
            <person name="Holder M.E."/>
            <person name="Ajami N.J."/>
            <person name="Petrosino J.F."/>
        </authorList>
    </citation>
    <scope>NUCLEOTIDE SEQUENCE [LARGE SCALE GENOMIC DNA]</scope>
    <source>
        <strain evidence="4">CCUG 36733</strain>
    </source>
</reference>
<dbReference type="KEGG" id="ard:AXF14_08550"/>